<feature type="region of interest" description="Disordered" evidence="1">
    <location>
        <begin position="73"/>
        <end position="107"/>
    </location>
</feature>
<protein>
    <submittedName>
        <fullName evidence="2">Uncharacterized protein</fullName>
    </submittedName>
</protein>
<organism evidence="2 3">
    <name type="scientific">Rhinolophus ferrumequinum</name>
    <name type="common">Greater horseshoe bat</name>
    <dbReference type="NCBI Taxonomy" id="59479"/>
    <lineage>
        <taxon>Eukaryota</taxon>
        <taxon>Metazoa</taxon>
        <taxon>Chordata</taxon>
        <taxon>Craniata</taxon>
        <taxon>Vertebrata</taxon>
        <taxon>Euteleostomi</taxon>
        <taxon>Mammalia</taxon>
        <taxon>Eutheria</taxon>
        <taxon>Laurasiatheria</taxon>
        <taxon>Chiroptera</taxon>
        <taxon>Yinpterochiroptera</taxon>
        <taxon>Rhinolophoidea</taxon>
        <taxon>Rhinolophidae</taxon>
        <taxon>Rhinolophinae</taxon>
        <taxon>Rhinolophus</taxon>
    </lineage>
</organism>
<comment type="caution">
    <text evidence="2">The sequence shown here is derived from an EMBL/GenBank/DDBJ whole genome shotgun (WGS) entry which is preliminary data.</text>
</comment>
<evidence type="ECO:0000313" key="3">
    <source>
        <dbReference type="Proteomes" id="UP000585614"/>
    </source>
</evidence>
<accession>A0A7J7U158</accession>
<gene>
    <name evidence="2" type="ORF">mRhiFer1_008677</name>
</gene>
<dbReference type="AlphaFoldDB" id="A0A7J7U158"/>
<evidence type="ECO:0000313" key="2">
    <source>
        <dbReference type="EMBL" id="KAF6306578.1"/>
    </source>
</evidence>
<evidence type="ECO:0000256" key="1">
    <source>
        <dbReference type="SAM" id="MobiDB-lite"/>
    </source>
</evidence>
<proteinExistence type="predicted"/>
<sequence>MLSLRVIPEVTTDNMFRLTGFTRLLRLCNCCTLADRSQRRCPHCHLVPWWSVRPLPYCFRVLCHDSKLSWARGRGDQERGACSRQARRHSGRQPHTTAARKLGPLENEREGLCWTSTQRTTTSQHKRGTAGATT</sequence>
<name>A0A7J7U158_RHIFE</name>
<reference evidence="2 3" key="1">
    <citation type="journal article" date="2020" name="Nature">
        <title>Six reference-quality genomes reveal evolution of bat adaptations.</title>
        <authorList>
            <person name="Jebb D."/>
            <person name="Huang Z."/>
            <person name="Pippel M."/>
            <person name="Hughes G.M."/>
            <person name="Lavrichenko K."/>
            <person name="Devanna P."/>
            <person name="Winkler S."/>
            <person name="Jermiin L.S."/>
            <person name="Skirmuntt E.C."/>
            <person name="Katzourakis A."/>
            <person name="Burkitt-Gray L."/>
            <person name="Ray D.A."/>
            <person name="Sullivan K.A.M."/>
            <person name="Roscito J.G."/>
            <person name="Kirilenko B.M."/>
            <person name="Davalos L.M."/>
            <person name="Corthals A.P."/>
            <person name="Power M.L."/>
            <person name="Jones G."/>
            <person name="Ransome R.D."/>
            <person name="Dechmann D.K.N."/>
            <person name="Locatelli A.G."/>
            <person name="Puechmaille S.J."/>
            <person name="Fedrigo O."/>
            <person name="Jarvis E.D."/>
            <person name="Hiller M."/>
            <person name="Vernes S.C."/>
            <person name="Myers E.W."/>
            <person name="Teeling E.C."/>
        </authorList>
    </citation>
    <scope>NUCLEOTIDE SEQUENCE [LARGE SCALE GENOMIC DNA]</scope>
    <source>
        <strain evidence="2">MRhiFer1</strain>
        <tissue evidence="2">Lung</tissue>
    </source>
</reference>
<dbReference type="Proteomes" id="UP000585614">
    <property type="component" value="Unassembled WGS sequence"/>
</dbReference>
<dbReference type="EMBL" id="JACAGC010000017">
    <property type="protein sequence ID" value="KAF6306578.1"/>
    <property type="molecule type" value="Genomic_DNA"/>
</dbReference>